<accession>A0ABV2GRP0</accession>
<dbReference type="PANTHER" id="PTHR43784">
    <property type="entry name" value="GDSL-LIKE LIPASE/ACYLHYDROLASE, PUTATIVE (AFU_ORTHOLOGUE AFUA_2G00820)-RELATED"/>
    <property type="match status" value="1"/>
</dbReference>
<keyword evidence="1" id="KW-0732">Signal</keyword>
<dbReference type="PANTHER" id="PTHR43784:SF2">
    <property type="entry name" value="GDSL-LIKE LIPASE_ACYLHYDROLASE, PUTATIVE (AFU_ORTHOLOGUE AFUA_2G00820)-RELATED"/>
    <property type="match status" value="1"/>
</dbReference>
<feature type="signal peptide" evidence="1">
    <location>
        <begin position="1"/>
        <end position="19"/>
    </location>
</feature>
<evidence type="ECO:0000256" key="1">
    <source>
        <dbReference type="SAM" id="SignalP"/>
    </source>
</evidence>
<organism evidence="2 3">
    <name type="scientific">Mesorhizobium robiniae</name>
    <dbReference type="NCBI Taxonomy" id="559315"/>
    <lineage>
        <taxon>Bacteria</taxon>
        <taxon>Pseudomonadati</taxon>
        <taxon>Pseudomonadota</taxon>
        <taxon>Alphaproteobacteria</taxon>
        <taxon>Hyphomicrobiales</taxon>
        <taxon>Phyllobacteriaceae</taxon>
        <taxon>Mesorhizobium</taxon>
    </lineage>
</organism>
<gene>
    <name evidence="2" type="ORF">ABID19_004009</name>
</gene>
<dbReference type="Pfam" id="PF00657">
    <property type="entry name" value="Lipase_GDSL"/>
    <property type="match status" value="1"/>
</dbReference>
<dbReference type="InterPro" id="IPR001087">
    <property type="entry name" value="GDSL"/>
</dbReference>
<dbReference type="Proteomes" id="UP001549204">
    <property type="component" value="Unassembled WGS sequence"/>
</dbReference>
<dbReference type="InterPro" id="IPR036514">
    <property type="entry name" value="SGNH_hydro_sf"/>
</dbReference>
<dbReference type="SUPFAM" id="SSF52266">
    <property type="entry name" value="SGNH hydrolase"/>
    <property type="match status" value="1"/>
</dbReference>
<name>A0ABV2GRP0_9HYPH</name>
<keyword evidence="3" id="KW-1185">Reference proteome</keyword>
<reference evidence="2 3" key="1">
    <citation type="submission" date="2024-06" db="EMBL/GenBank/DDBJ databases">
        <title>Genomic Encyclopedia of Type Strains, Phase IV (KMG-IV): sequencing the most valuable type-strain genomes for metagenomic binning, comparative biology and taxonomic classification.</title>
        <authorList>
            <person name="Goeker M."/>
        </authorList>
    </citation>
    <scope>NUCLEOTIDE SEQUENCE [LARGE SCALE GENOMIC DNA]</scope>
    <source>
        <strain evidence="2 3">DSM 100022</strain>
    </source>
</reference>
<dbReference type="CDD" id="cd01830">
    <property type="entry name" value="XynE_like"/>
    <property type="match status" value="1"/>
</dbReference>
<evidence type="ECO:0000313" key="2">
    <source>
        <dbReference type="EMBL" id="MET3580963.1"/>
    </source>
</evidence>
<dbReference type="Gene3D" id="3.40.50.1110">
    <property type="entry name" value="SGNH hydrolase"/>
    <property type="match status" value="1"/>
</dbReference>
<comment type="caution">
    <text evidence="2">The sequence shown here is derived from an EMBL/GenBank/DDBJ whole genome shotgun (WGS) entry which is preliminary data.</text>
</comment>
<sequence length="410" mass="43466">MKLALLALVASLIFDPAIAGEKQAWVGTWLASPQSTWGADFALPVKIPPKLGNQTIRQTARISLGGQRFRVVLSNEYASTPVQIGEAHVAVAGDGSKIVSGTDRVMTFGGREKAIIPSGASLTSDPVDLPVDALSHLSVSVYLPQETPLSTFHWDGKQTAYIGAGNQTTSEAFATTQTTDARILLTEILVDAPANDGAIVAIGDSITDGNGASLDTDNRWPDFLAERLVPKQMAVVNAGISGARLLDDAMGVKASARFSRDVLAQPGVKAVILLIGINDISWPGTPFAPEKSLPSFESLISGYLQLAAQAHAHNLSIVGGTLTPFEGALSGTPLDAYYTPEKEALRQKVNSWIRTSGAFDAVVDFDLLLRDPSHPTRLLPEFDSGDHLHPGDNGNRAMADAIDLNMLVKN</sequence>
<dbReference type="EMBL" id="JBEPMC010000007">
    <property type="protein sequence ID" value="MET3580963.1"/>
    <property type="molecule type" value="Genomic_DNA"/>
</dbReference>
<protein>
    <submittedName>
        <fullName evidence="2">Lysophospholipase L1-like esterase</fullName>
    </submittedName>
</protein>
<evidence type="ECO:0000313" key="3">
    <source>
        <dbReference type="Proteomes" id="UP001549204"/>
    </source>
</evidence>
<proteinExistence type="predicted"/>
<feature type="chain" id="PRO_5045217295" evidence="1">
    <location>
        <begin position="20"/>
        <end position="410"/>
    </location>
</feature>
<dbReference type="InterPro" id="IPR053140">
    <property type="entry name" value="GDSL_Rv0518-like"/>
</dbReference>